<feature type="chain" id="PRO_5022847483" description="Organic solvent tolerance-like N-terminal domain-containing protein" evidence="2">
    <location>
        <begin position="21"/>
        <end position="166"/>
    </location>
</feature>
<evidence type="ECO:0000313" key="3">
    <source>
        <dbReference type="EMBL" id="QEN05105.1"/>
    </source>
</evidence>
<gene>
    <name evidence="3" type="ORF">EW093_10410</name>
</gene>
<reference evidence="3 4" key="1">
    <citation type="submission" date="2019-02" db="EMBL/GenBank/DDBJ databases">
        <authorList>
            <person name="Fomenkov A."/>
            <person name="Dubinina G."/>
            <person name="Grabovich M."/>
            <person name="Vincze T."/>
            <person name="Roberts R.J."/>
        </authorList>
    </citation>
    <scope>NUCLEOTIDE SEQUENCE [LARGE SCALE GENOMIC DNA]</scope>
    <source>
        <strain evidence="3 4">P</strain>
    </source>
</reference>
<dbReference type="Proteomes" id="UP000323824">
    <property type="component" value="Chromosome"/>
</dbReference>
<reference evidence="3 4" key="2">
    <citation type="submission" date="2019-09" db="EMBL/GenBank/DDBJ databases">
        <title>Complete Genome Sequence and Methylome Analysis of free living Spirochaetas.</title>
        <authorList>
            <person name="Leshcheva N."/>
            <person name="Mikheeva N."/>
        </authorList>
    </citation>
    <scope>NUCLEOTIDE SEQUENCE [LARGE SCALE GENOMIC DNA]</scope>
    <source>
        <strain evidence="3 4">P</strain>
    </source>
</reference>
<feature type="region of interest" description="Disordered" evidence="1">
    <location>
        <begin position="143"/>
        <end position="166"/>
    </location>
</feature>
<keyword evidence="2" id="KW-0732">Signal</keyword>
<accession>A0A5C1QAM2</accession>
<evidence type="ECO:0008006" key="5">
    <source>
        <dbReference type="Google" id="ProtNLM"/>
    </source>
</evidence>
<dbReference type="RefSeq" id="WP_149568346.1">
    <property type="nucleotide sequence ID" value="NZ_CP035807.1"/>
</dbReference>
<evidence type="ECO:0000313" key="4">
    <source>
        <dbReference type="Proteomes" id="UP000323824"/>
    </source>
</evidence>
<dbReference type="EMBL" id="CP035807">
    <property type="protein sequence ID" value="QEN05105.1"/>
    <property type="molecule type" value="Genomic_DNA"/>
</dbReference>
<sequence length="166" mass="18535">MKKGIAVLLVLVSTGTMVFAGTRGRDNDTRNNYNRNNNQESNYGRMRDDRGGRMIELLDDATIVTLEGKLELVNGEPAKLVSGKTTYTIMAPWDQLIALNVKDGMKVTIEGAEWNSPMVWDQSEKMFVVTKITIDGKSTEIDHDERTGMMGFGMGQKEPRGQGFRN</sequence>
<protein>
    <recommendedName>
        <fullName evidence="5">Organic solvent tolerance-like N-terminal domain-containing protein</fullName>
    </recommendedName>
</protein>
<feature type="signal peptide" evidence="2">
    <location>
        <begin position="1"/>
        <end position="20"/>
    </location>
</feature>
<organism evidence="3 4">
    <name type="scientific">Thiospirochaeta perfilievii</name>
    <dbReference type="NCBI Taxonomy" id="252967"/>
    <lineage>
        <taxon>Bacteria</taxon>
        <taxon>Pseudomonadati</taxon>
        <taxon>Spirochaetota</taxon>
        <taxon>Spirochaetia</taxon>
        <taxon>Spirochaetales</taxon>
        <taxon>Spirochaetaceae</taxon>
        <taxon>Thiospirochaeta</taxon>
    </lineage>
</organism>
<name>A0A5C1QAM2_9SPIO</name>
<evidence type="ECO:0000256" key="2">
    <source>
        <dbReference type="SAM" id="SignalP"/>
    </source>
</evidence>
<evidence type="ECO:0000256" key="1">
    <source>
        <dbReference type="SAM" id="MobiDB-lite"/>
    </source>
</evidence>
<dbReference type="KEGG" id="sper:EW093_10410"/>
<keyword evidence="4" id="KW-1185">Reference proteome</keyword>
<dbReference type="AlphaFoldDB" id="A0A5C1QAM2"/>
<feature type="region of interest" description="Disordered" evidence="1">
    <location>
        <begin position="23"/>
        <end position="45"/>
    </location>
</feature>
<proteinExistence type="predicted"/>